<proteinExistence type="predicted"/>
<comment type="caution">
    <text evidence="1">The sequence shown here is derived from an EMBL/GenBank/DDBJ whole genome shotgun (WGS) entry which is preliminary data.</text>
</comment>
<dbReference type="GO" id="GO:0003824">
    <property type="term" value="F:catalytic activity"/>
    <property type="evidence" value="ECO:0007669"/>
    <property type="project" value="InterPro"/>
</dbReference>
<protein>
    <submittedName>
        <fullName evidence="1">Uncharacterized protein</fullName>
    </submittedName>
</protein>
<dbReference type="InterPro" id="IPR036648">
    <property type="entry name" value="CN_Hdrase_a/SCN_Hdrase_g_sf"/>
</dbReference>
<accession>A0A251X303</accession>
<gene>
    <name evidence="1" type="ORF">BVC71_01425</name>
</gene>
<evidence type="ECO:0000313" key="2">
    <source>
        <dbReference type="Proteomes" id="UP000194664"/>
    </source>
</evidence>
<dbReference type="EMBL" id="MSPP01000001">
    <property type="protein sequence ID" value="OUD10992.1"/>
    <property type="molecule type" value="Genomic_DNA"/>
</dbReference>
<reference evidence="1 2" key="1">
    <citation type="submission" date="2016-12" db="EMBL/GenBank/DDBJ databases">
        <title>The draft genome sequence of HSLHS2.</title>
        <authorList>
            <person name="Hu D."/>
            <person name="Wang L."/>
            <person name="Shao Z."/>
        </authorList>
    </citation>
    <scope>NUCLEOTIDE SEQUENCE [LARGE SCALE GENOMIC DNA]</scope>
    <source>
        <strain evidence="1">MCCC 1A06712</strain>
    </source>
</reference>
<organism evidence="1 2">
    <name type="scientific">Marivivens niveibacter</name>
    <dbReference type="NCBI Taxonomy" id="1930667"/>
    <lineage>
        <taxon>Bacteria</taxon>
        <taxon>Pseudomonadati</taxon>
        <taxon>Pseudomonadota</taxon>
        <taxon>Alphaproteobacteria</taxon>
        <taxon>Rhodobacterales</taxon>
        <taxon>Paracoccaceae</taxon>
        <taxon>Marivivens group</taxon>
        <taxon>Marivivens</taxon>
    </lineage>
</organism>
<name>A0A251X303_9RHOB</name>
<dbReference type="GO" id="GO:0046914">
    <property type="term" value="F:transition metal ion binding"/>
    <property type="evidence" value="ECO:0007669"/>
    <property type="project" value="InterPro"/>
</dbReference>
<sequence length="98" mass="11301">MVRRETHLKDKADVEKYLPDILGRALARIWIDNQFRDRFAAGPVETLAAYGVYLPRTISIDFVTVGTPRPQIVVYEQRFPGAPRRKLLYLRLSMVAGR</sequence>
<keyword evidence="2" id="KW-1185">Reference proteome</keyword>
<evidence type="ECO:0000313" key="1">
    <source>
        <dbReference type="EMBL" id="OUD10992.1"/>
    </source>
</evidence>
<dbReference type="Proteomes" id="UP000194664">
    <property type="component" value="Unassembled WGS sequence"/>
</dbReference>
<dbReference type="AlphaFoldDB" id="A0A251X303"/>
<dbReference type="SUPFAM" id="SSF56209">
    <property type="entry name" value="Nitrile hydratase alpha chain"/>
    <property type="match status" value="1"/>
</dbReference>